<feature type="transmembrane region" description="Helical" evidence="7">
    <location>
        <begin position="384"/>
        <end position="403"/>
    </location>
</feature>
<dbReference type="InterPro" id="IPR050833">
    <property type="entry name" value="Poly_Biosynth_Transport"/>
</dbReference>
<dbReference type="RefSeq" id="WP_095509603.1">
    <property type="nucleotide sequence ID" value="NZ_MQWD01000001.1"/>
</dbReference>
<comment type="similarity">
    <text evidence="2">Belongs to the polysaccharide synthase family.</text>
</comment>
<evidence type="ECO:0000256" key="3">
    <source>
        <dbReference type="ARBA" id="ARBA00022475"/>
    </source>
</evidence>
<dbReference type="PANTHER" id="PTHR30250:SF10">
    <property type="entry name" value="LIPOPOLYSACCHARIDE BIOSYNTHESIS PROTEIN WZXC"/>
    <property type="match status" value="1"/>
</dbReference>
<dbReference type="Proteomes" id="UP000216339">
    <property type="component" value="Unassembled WGS sequence"/>
</dbReference>
<evidence type="ECO:0000256" key="7">
    <source>
        <dbReference type="SAM" id="Phobius"/>
    </source>
</evidence>
<proteinExistence type="inferred from homology"/>
<evidence type="ECO:0000256" key="2">
    <source>
        <dbReference type="ARBA" id="ARBA00007430"/>
    </source>
</evidence>
<keyword evidence="9" id="KW-1185">Reference proteome</keyword>
<dbReference type="Pfam" id="PF13440">
    <property type="entry name" value="Polysacc_synt_3"/>
    <property type="match status" value="1"/>
</dbReference>
<comment type="subcellular location">
    <subcellularLocation>
        <location evidence="1">Cell membrane</location>
        <topology evidence="1">Multi-pass membrane protein</topology>
    </subcellularLocation>
</comment>
<name>A0A271IZN7_9BACT</name>
<reference evidence="8 9" key="1">
    <citation type="submission" date="2016-11" db="EMBL/GenBank/DDBJ databases">
        <title>Study of marine rhodopsin-containing bacteria.</title>
        <authorList>
            <person name="Yoshizawa S."/>
            <person name="Kumagai Y."/>
            <person name="Kogure K."/>
        </authorList>
    </citation>
    <scope>NUCLEOTIDE SEQUENCE [LARGE SCALE GENOMIC DNA]</scope>
    <source>
        <strain evidence="8 9">SAORIC-28</strain>
    </source>
</reference>
<keyword evidence="5 7" id="KW-1133">Transmembrane helix</keyword>
<keyword evidence="3" id="KW-1003">Cell membrane</keyword>
<comment type="caution">
    <text evidence="8">The sequence shown here is derived from an EMBL/GenBank/DDBJ whole genome shotgun (WGS) entry which is preliminary data.</text>
</comment>
<keyword evidence="4 7" id="KW-0812">Transmembrane</keyword>
<keyword evidence="6 7" id="KW-0472">Membrane</keyword>
<feature type="transmembrane region" description="Helical" evidence="7">
    <location>
        <begin position="43"/>
        <end position="67"/>
    </location>
</feature>
<feature type="transmembrane region" description="Helical" evidence="7">
    <location>
        <begin position="441"/>
        <end position="463"/>
    </location>
</feature>
<gene>
    <name evidence="8" type="ORF">BSZ37_05650</name>
</gene>
<dbReference type="CDD" id="cd13127">
    <property type="entry name" value="MATE_tuaB_like"/>
    <property type="match status" value="1"/>
</dbReference>
<evidence type="ECO:0000256" key="5">
    <source>
        <dbReference type="ARBA" id="ARBA00022989"/>
    </source>
</evidence>
<organism evidence="8 9">
    <name type="scientific">Rubrivirga marina</name>
    <dbReference type="NCBI Taxonomy" id="1196024"/>
    <lineage>
        <taxon>Bacteria</taxon>
        <taxon>Pseudomonadati</taxon>
        <taxon>Rhodothermota</taxon>
        <taxon>Rhodothermia</taxon>
        <taxon>Rhodothermales</taxon>
        <taxon>Rubricoccaceae</taxon>
        <taxon>Rubrivirga</taxon>
    </lineage>
</organism>
<evidence type="ECO:0000313" key="9">
    <source>
        <dbReference type="Proteomes" id="UP000216339"/>
    </source>
</evidence>
<feature type="transmembrane region" description="Helical" evidence="7">
    <location>
        <begin position="355"/>
        <end position="378"/>
    </location>
</feature>
<feature type="transmembrane region" description="Helical" evidence="7">
    <location>
        <begin position="79"/>
        <end position="102"/>
    </location>
</feature>
<dbReference type="PANTHER" id="PTHR30250">
    <property type="entry name" value="PST FAMILY PREDICTED COLANIC ACID TRANSPORTER"/>
    <property type="match status" value="1"/>
</dbReference>
<dbReference type="OrthoDB" id="9770347at2"/>
<protein>
    <submittedName>
        <fullName evidence="8">Uncharacterized protein</fullName>
    </submittedName>
</protein>
<feature type="transmembrane region" description="Helical" evidence="7">
    <location>
        <begin position="230"/>
        <end position="247"/>
    </location>
</feature>
<feature type="transmembrane region" description="Helical" evidence="7">
    <location>
        <begin position="326"/>
        <end position="348"/>
    </location>
</feature>
<feature type="transmembrane region" description="Helical" evidence="7">
    <location>
        <begin position="290"/>
        <end position="314"/>
    </location>
</feature>
<feature type="transmembrane region" description="Helical" evidence="7">
    <location>
        <begin position="20"/>
        <end position="37"/>
    </location>
</feature>
<dbReference type="AlphaFoldDB" id="A0A271IZN7"/>
<accession>A0A271IZN7</accession>
<evidence type="ECO:0000256" key="4">
    <source>
        <dbReference type="ARBA" id="ARBA00022692"/>
    </source>
</evidence>
<dbReference type="EMBL" id="MQWD01000001">
    <property type="protein sequence ID" value="PAP75959.1"/>
    <property type="molecule type" value="Genomic_DNA"/>
</dbReference>
<evidence type="ECO:0000256" key="6">
    <source>
        <dbReference type="ARBA" id="ARBA00023136"/>
    </source>
</evidence>
<feature type="transmembrane region" description="Helical" evidence="7">
    <location>
        <begin position="415"/>
        <end position="435"/>
    </location>
</feature>
<evidence type="ECO:0000256" key="1">
    <source>
        <dbReference type="ARBA" id="ARBA00004651"/>
    </source>
</evidence>
<feature type="transmembrane region" description="Helical" evidence="7">
    <location>
        <begin position="146"/>
        <end position="170"/>
    </location>
</feature>
<feature type="transmembrane region" description="Helical" evidence="7">
    <location>
        <begin position="114"/>
        <end position="134"/>
    </location>
</feature>
<evidence type="ECO:0000313" key="8">
    <source>
        <dbReference type="EMBL" id="PAP75959.1"/>
    </source>
</evidence>
<dbReference type="GO" id="GO:0005886">
    <property type="term" value="C:plasma membrane"/>
    <property type="evidence" value="ECO:0007669"/>
    <property type="project" value="UniProtKB-SubCell"/>
</dbReference>
<sequence>MSLRQQAVSGVLWSALEKWGGKLFSLLVFLLLARLLSPEDFGLVALAGVFVTFAQVVVAQGLAEAIIQRDELERGHLETAFWINVATGLAATALTLLLAKPIAAGLGTPALEPILRALSPLFLLNSLNAVQTALMRRDLAFRSLAARTIGANIAGGVVGIGMAVAGYGVWSLVGQQLAAKAAEVALLWSMSQWRPGLGPSGRHARDLFGFSVHTVGISLLTFLSRHSDDLLIGYVLGPVALGYYTVAYRVLSTLLDVLTGVTRQVAFPVFSRLQQEPERLLRAFYSATRYTAFASFPTFFALAALAPEVIPVFFGPQWGPSVPVMMWLAVAGVLSSVTFFNGSVLVAVGKPSWSLFAMALSVVAAVVGFAVAVQWGIVAVAAAVAVRAYVFSPVSLWLIGRVLPLSGRAYVRQFVPAAAGSLGLVAAVVALRLARPPLPDVAFLALAGVLGSAVYLGTVQLLAPTARTEALGLLRSIRGPREAVTPDPQT</sequence>